<evidence type="ECO:0000259" key="5">
    <source>
        <dbReference type="Pfam" id="PF13087"/>
    </source>
</evidence>
<dbReference type="PANTHER" id="PTHR43788">
    <property type="entry name" value="DNA2/NAM7 HELICASE FAMILY MEMBER"/>
    <property type="match status" value="1"/>
</dbReference>
<sequence>MAPAPQKRTIYQNFIDKHSPPIEQHTLLESKLTDELLDDFLKSAPSFPNPIRVGVAPAYSEKDQLLAIAIATESTILVVQLQKSKGDTLHRSRGLLLTKVLCNADCMLYAFSIGQLAMSLFIDHGLRIVNGVNVESVCPESQKSIVSPLAAIKFAVGDQWPIYEDNIKAAFQDKIWDPKPAKHTSLALKAWLASFLPTIPDQEERFNAVQRVNTKDKSDSELAQIGQIVRADQRLASQRPVVSANEFSAPLAHRQKVKVRSERYQTRIQKSSEVQATVMDEHGATFLVNGRTADVMGRAATLKADGTTLEGKTILSIVSTGGDRATMAEQQKSLHVLRALQGQANLFENPFQKYIWCGPGDDSTWPETFESSDEVPEITATQPLNDSQQRAVQHMLTMSNSARVTVIQGPPGTGKTSVIAAYVCSAVAAGRHGIWLVAQTNVAVKNIAEKLIKVDFQDWKLLVSTDFHLGWHEHLYSAVNKNIICSDNFKKANRLIKGCSVILCTLSMLSHPLVKSFTALVPLTTMVVDEASQISINDYIPALQQFPSIHKMCFIGDDKQLPPFGQDQNEELKSIFEVPHLRSDALMLNIQYRMPPHLGGFISEAVYDAQLASNPLHPIKKPESYFVDVGEESQEKRNGTSWMNTLERQAVLKIAAKLQEEGKDYRIITPYDAQRSLIENEMKASGLAWQDKCFNVDSFQG</sequence>
<evidence type="ECO:0000256" key="1">
    <source>
        <dbReference type="ARBA" id="ARBA00022741"/>
    </source>
</evidence>
<dbReference type="Pfam" id="PF13245">
    <property type="entry name" value="AAA_19"/>
    <property type="match status" value="1"/>
</dbReference>
<name>A0A165TN14_9APHY</name>
<keyword evidence="2 6" id="KW-0378">Hydrolase</keyword>
<dbReference type="InterPro" id="IPR050534">
    <property type="entry name" value="Coronavir_polyprotein_1ab"/>
</dbReference>
<feature type="domain" description="DNA2/NAM7 helicase-like C-terminal" evidence="5">
    <location>
        <begin position="582"/>
        <end position="701"/>
    </location>
</feature>
<dbReference type="SUPFAM" id="SSF52540">
    <property type="entry name" value="P-loop containing nucleoside triphosphate hydrolases"/>
    <property type="match status" value="1"/>
</dbReference>
<dbReference type="PANTHER" id="PTHR43788:SF8">
    <property type="entry name" value="DNA-BINDING PROTEIN SMUBP-2"/>
    <property type="match status" value="1"/>
</dbReference>
<keyword evidence="4" id="KW-0067">ATP-binding</keyword>
<dbReference type="OrthoDB" id="6513042at2759"/>
<gene>
    <name evidence="6" type="ORF">DAEQUDRAFT_424418</name>
</gene>
<dbReference type="InterPro" id="IPR027417">
    <property type="entry name" value="P-loop_NTPase"/>
</dbReference>
<dbReference type="STRING" id="1314783.A0A165TN14"/>
<keyword evidence="1" id="KW-0547">Nucleotide-binding</keyword>
<dbReference type="Proteomes" id="UP000076727">
    <property type="component" value="Unassembled WGS sequence"/>
</dbReference>
<evidence type="ECO:0000256" key="3">
    <source>
        <dbReference type="ARBA" id="ARBA00022806"/>
    </source>
</evidence>
<proteinExistence type="predicted"/>
<dbReference type="GO" id="GO:0043139">
    <property type="term" value="F:5'-3' DNA helicase activity"/>
    <property type="evidence" value="ECO:0007669"/>
    <property type="project" value="TreeGrafter"/>
</dbReference>
<protein>
    <submittedName>
        <fullName evidence="6">p-loop containing nucleoside triphosphate hydrolase protein</fullName>
    </submittedName>
</protein>
<evidence type="ECO:0000313" key="6">
    <source>
        <dbReference type="EMBL" id="KZT73688.1"/>
    </source>
</evidence>
<evidence type="ECO:0000256" key="2">
    <source>
        <dbReference type="ARBA" id="ARBA00022801"/>
    </source>
</evidence>
<dbReference type="InterPro" id="IPR041679">
    <property type="entry name" value="DNA2/NAM7-like_C"/>
</dbReference>
<reference evidence="6 7" key="1">
    <citation type="journal article" date="2016" name="Mol. Biol. Evol.">
        <title>Comparative Genomics of Early-Diverging Mushroom-Forming Fungi Provides Insights into the Origins of Lignocellulose Decay Capabilities.</title>
        <authorList>
            <person name="Nagy L.G."/>
            <person name="Riley R."/>
            <person name="Tritt A."/>
            <person name="Adam C."/>
            <person name="Daum C."/>
            <person name="Floudas D."/>
            <person name="Sun H."/>
            <person name="Yadav J.S."/>
            <person name="Pangilinan J."/>
            <person name="Larsson K.H."/>
            <person name="Matsuura K."/>
            <person name="Barry K."/>
            <person name="Labutti K."/>
            <person name="Kuo R."/>
            <person name="Ohm R.A."/>
            <person name="Bhattacharya S.S."/>
            <person name="Shirouzu T."/>
            <person name="Yoshinaga Y."/>
            <person name="Martin F.M."/>
            <person name="Grigoriev I.V."/>
            <person name="Hibbett D.S."/>
        </authorList>
    </citation>
    <scope>NUCLEOTIDE SEQUENCE [LARGE SCALE GENOMIC DNA]</scope>
    <source>
        <strain evidence="6 7">L-15889</strain>
    </source>
</reference>
<dbReference type="Gene3D" id="3.40.50.300">
    <property type="entry name" value="P-loop containing nucleotide triphosphate hydrolases"/>
    <property type="match status" value="2"/>
</dbReference>
<dbReference type="CDD" id="cd17934">
    <property type="entry name" value="DEXXQc_Upf1-like"/>
    <property type="match status" value="1"/>
</dbReference>
<keyword evidence="3" id="KW-0347">Helicase</keyword>
<organism evidence="6 7">
    <name type="scientific">Daedalea quercina L-15889</name>
    <dbReference type="NCBI Taxonomy" id="1314783"/>
    <lineage>
        <taxon>Eukaryota</taxon>
        <taxon>Fungi</taxon>
        <taxon>Dikarya</taxon>
        <taxon>Basidiomycota</taxon>
        <taxon>Agaricomycotina</taxon>
        <taxon>Agaricomycetes</taxon>
        <taxon>Polyporales</taxon>
        <taxon>Fomitopsis</taxon>
    </lineage>
</organism>
<dbReference type="GO" id="GO:0016787">
    <property type="term" value="F:hydrolase activity"/>
    <property type="evidence" value="ECO:0007669"/>
    <property type="project" value="UniProtKB-KW"/>
</dbReference>
<accession>A0A165TN14</accession>
<dbReference type="AlphaFoldDB" id="A0A165TN14"/>
<keyword evidence="7" id="KW-1185">Reference proteome</keyword>
<evidence type="ECO:0000313" key="7">
    <source>
        <dbReference type="Proteomes" id="UP000076727"/>
    </source>
</evidence>
<dbReference type="GO" id="GO:0005524">
    <property type="term" value="F:ATP binding"/>
    <property type="evidence" value="ECO:0007669"/>
    <property type="project" value="UniProtKB-KW"/>
</dbReference>
<dbReference type="EMBL" id="KV429036">
    <property type="protein sequence ID" value="KZT73688.1"/>
    <property type="molecule type" value="Genomic_DNA"/>
</dbReference>
<evidence type="ECO:0000256" key="4">
    <source>
        <dbReference type="ARBA" id="ARBA00022840"/>
    </source>
</evidence>
<dbReference type="Pfam" id="PF13087">
    <property type="entry name" value="AAA_12"/>
    <property type="match status" value="1"/>
</dbReference>